<dbReference type="Gene3D" id="3.40.50.300">
    <property type="entry name" value="P-loop containing nucleotide triphosphate hydrolases"/>
    <property type="match status" value="1"/>
</dbReference>
<dbReference type="PANTHER" id="PTHR14241">
    <property type="entry name" value="INTERFERON-INDUCED PROTEIN 44"/>
    <property type="match status" value="1"/>
</dbReference>
<dbReference type="OMA" id="IMGMERT"/>
<reference evidence="1" key="3">
    <citation type="submission" date="2025-09" db="UniProtKB">
        <authorList>
            <consortium name="Ensembl"/>
        </authorList>
    </citation>
    <scope>IDENTIFICATION</scope>
</reference>
<dbReference type="GeneTree" id="ENSGT00940000160560"/>
<evidence type="ECO:0008006" key="3">
    <source>
        <dbReference type="Google" id="ProtNLM"/>
    </source>
</evidence>
<reference evidence="1" key="2">
    <citation type="submission" date="2025-08" db="UniProtKB">
        <authorList>
            <consortium name="Ensembl"/>
        </authorList>
    </citation>
    <scope>IDENTIFICATION</scope>
</reference>
<evidence type="ECO:0000313" key="1">
    <source>
        <dbReference type="Ensembl" id="ENSTNIP00000022731.1"/>
    </source>
</evidence>
<dbReference type="STRING" id="99883.ENSTNIP00000022731"/>
<dbReference type="AlphaFoldDB" id="H3DQD2"/>
<dbReference type="InterPro" id="IPR027417">
    <property type="entry name" value="P-loop_NTPase"/>
</dbReference>
<dbReference type="InParanoid" id="H3DQD2"/>
<dbReference type="Ensembl" id="ENSTNIT00000022971.1">
    <property type="protein sequence ID" value="ENSTNIP00000022731.1"/>
    <property type="gene ID" value="ENSTNIG00000019510.1"/>
</dbReference>
<protein>
    <recommendedName>
        <fullName evidence="3">G domain-containing protein</fullName>
    </recommendedName>
</protein>
<evidence type="ECO:0000313" key="2">
    <source>
        <dbReference type="Proteomes" id="UP000007303"/>
    </source>
</evidence>
<name>H3DQD2_TETNG</name>
<dbReference type="HOGENOM" id="CLU_049888_1_1_1"/>
<proteinExistence type="predicted"/>
<dbReference type="GO" id="GO:0006955">
    <property type="term" value="P:immune response"/>
    <property type="evidence" value="ECO:0007669"/>
    <property type="project" value="TreeGrafter"/>
</dbReference>
<organism evidence="1 2">
    <name type="scientific">Tetraodon nigroviridis</name>
    <name type="common">Spotted green pufferfish</name>
    <name type="synonym">Chelonodon nigroviridis</name>
    <dbReference type="NCBI Taxonomy" id="99883"/>
    <lineage>
        <taxon>Eukaryota</taxon>
        <taxon>Metazoa</taxon>
        <taxon>Chordata</taxon>
        <taxon>Craniata</taxon>
        <taxon>Vertebrata</taxon>
        <taxon>Euteleostomi</taxon>
        <taxon>Actinopterygii</taxon>
        <taxon>Neopterygii</taxon>
        <taxon>Teleostei</taxon>
        <taxon>Neoteleostei</taxon>
        <taxon>Acanthomorphata</taxon>
        <taxon>Eupercaria</taxon>
        <taxon>Tetraodontiformes</taxon>
        <taxon>Tetradontoidea</taxon>
        <taxon>Tetraodontidae</taxon>
        <taxon>Tetraodon</taxon>
    </lineage>
</organism>
<sequence length="177" mass="20032">WRNNKENLDYVKSYAPKHPEVQHLRILLHGPVGAGKSSFINSVDTVLHGELRGRVLTDGNLAEGSFTKIYKNFRFTQESDRNSRYCFSINDIAGLEDSQGVHVDDVILALKGHVKDGYKFNPSCPLRERDEGYNPSPTPQDRVHVLVSVLPANNQVLLTEKMKKKMREIRNMASELG</sequence>
<dbReference type="SUPFAM" id="SSF52540">
    <property type="entry name" value="P-loop containing nucleoside triphosphate hydrolases"/>
    <property type="match status" value="1"/>
</dbReference>
<dbReference type="PANTHER" id="PTHR14241:SF1">
    <property type="entry name" value="INTERFERON-INDUCED PROTEIN 44-RELATED"/>
    <property type="match status" value="1"/>
</dbReference>
<keyword evidence="2" id="KW-1185">Reference proteome</keyword>
<accession>H3DQD2</accession>
<dbReference type="Proteomes" id="UP000007303">
    <property type="component" value="Unassembled WGS sequence"/>
</dbReference>
<reference evidence="2" key="1">
    <citation type="journal article" date="2004" name="Nature">
        <title>Genome duplication in the teleost fish Tetraodon nigroviridis reveals the early vertebrate proto-karyotype.</title>
        <authorList>
            <person name="Jaillon O."/>
            <person name="Aury J.-M."/>
            <person name="Brunet F."/>
            <person name="Petit J.-L."/>
            <person name="Stange-Thomann N."/>
            <person name="Mauceli E."/>
            <person name="Bouneau L."/>
            <person name="Fischer C."/>
            <person name="Ozouf-Costaz C."/>
            <person name="Bernot A."/>
            <person name="Nicaud S."/>
            <person name="Jaffe D."/>
            <person name="Fisher S."/>
            <person name="Lutfalla G."/>
            <person name="Dossat C."/>
            <person name="Segurens B."/>
            <person name="Dasilva C."/>
            <person name="Salanoubat M."/>
            <person name="Levy M."/>
            <person name="Boudet N."/>
            <person name="Castellano S."/>
            <person name="Anthouard V."/>
            <person name="Jubin C."/>
            <person name="Castelli V."/>
            <person name="Katinka M."/>
            <person name="Vacherie B."/>
            <person name="Biemont C."/>
            <person name="Skalli Z."/>
            <person name="Cattolico L."/>
            <person name="Poulain J."/>
            <person name="De Berardinis V."/>
            <person name="Cruaud C."/>
            <person name="Duprat S."/>
            <person name="Brottier P."/>
            <person name="Coutanceau J.-P."/>
            <person name="Gouzy J."/>
            <person name="Parra G."/>
            <person name="Lardier G."/>
            <person name="Chapple C."/>
            <person name="McKernan K.J."/>
            <person name="McEwan P."/>
            <person name="Bosak S."/>
            <person name="Kellis M."/>
            <person name="Volff J.-N."/>
            <person name="Guigo R."/>
            <person name="Zody M.C."/>
            <person name="Mesirov J."/>
            <person name="Lindblad-Toh K."/>
            <person name="Birren B."/>
            <person name="Nusbaum C."/>
            <person name="Kahn D."/>
            <person name="Robinson-Rechavi M."/>
            <person name="Laudet V."/>
            <person name="Schachter V."/>
            <person name="Quetier F."/>
            <person name="Saurin W."/>
            <person name="Scarpelli C."/>
            <person name="Wincker P."/>
            <person name="Lander E.S."/>
            <person name="Weissenbach J."/>
            <person name="Roest Crollius H."/>
        </authorList>
    </citation>
    <scope>NUCLEOTIDE SEQUENCE [LARGE SCALE GENOMIC DNA]</scope>
</reference>